<dbReference type="AlphaFoldDB" id="A0A453CEL2"/>
<name>A0A453CEL2_AEGTS</name>
<proteinExistence type="predicted"/>
<organism evidence="1 2">
    <name type="scientific">Aegilops tauschii subsp. strangulata</name>
    <name type="common">Goatgrass</name>
    <dbReference type="NCBI Taxonomy" id="200361"/>
    <lineage>
        <taxon>Eukaryota</taxon>
        <taxon>Viridiplantae</taxon>
        <taxon>Streptophyta</taxon>
        <taxon>Embryophyta</taxon>
        <taxon>Tracheophyta</taxon>
        <taxon>Spermatophyta</taxon>
        <taxon>Magnoliopsida</taxon>
        <taxon>Liliopsida</taxon>
        <taxon>Poales</taxon>
        <taxon>Poaceae</taxon>
        <taxon>BOP clade</taxon>
        <taxon>Pooideae</taxon>
        <taxon>Triticodae</taxon>
        <taxon>Triticeae</taxon>
        <taxon>Triticinae</taxon>
        <taxon>Aegilops</taxon>
    </lineage>
</organism>
<reference evidence="1" key="5">
    <citation type="journal article" date="2021" name="G3 (Bethesda)">
        <title>Aegilops tauschii genome assembly Aet v5.0 features greater sequence contiguity and improved annotation.</title>
        <authorList>
            <person name="Wang L."/>
            <person name="Zhu T."/>
            <person name="Rodriguez J.C."/>
            <person name="Deal K.R."/>
            <person name="Dubcovsky J."/>
            <person name="McGuire P.E."/>
            <person name="Lux T."/>
            <person name="Spannagl M."/>
            <person name="Mayer K.F.X."/>
            <person name="Baldrich P."/>
            <person name="Meyers B.C."/>
            <person name="Huo N."/>
            <person name="Gu Y.Q."/>
            <person name="Zhou H."/>
            <person name="Devos K.M."/>
            <person name="Bennetzen J.L."/>
            <person name="Unver T."/>
            <person name="Budak H."/>
            <person name="Gulick P.J."/>
            <person name="Galiba G."/>
            <person name="Kalapos B."/>
            <person name="Nelson D.R."/>
            <person name="Li P."/>
            <person name="You F.M."/>
            <person name="Luo M.C."/>
            <person name="Dvorak J."/>
        </authorList>
    </citation>
    <scope>NUCLEOTIDE SEQUENCE [LARGE SCALE GENOMIC DNA]</scope>
    <source>
        <strain evidence="1">cv. AL8/78</strain>
    </source>
</reference>
<evidence type="ECO:0000313" key="1">
    <source>
        <dbReference type="EnsemblPlants" id="AET2Gv20823000.7"/>
    </source>
</evidence>
<accession>A0A453CEL2</accession>
<reference evidence="1" key="4">
    <citation type="submission" date="2019-03" db="UniProtKB">
        <authorList>
            <consortium name="EnsemblPlants"/>
        </authorList>
    </citation>
    <scope>IDENTIFICATION</scope>
</reference>
<protein>
    <submittedName>
        <fullName evidence="1">Uncharacterized protein</fullName>
    </submittedName>
</protein>
<dbReference type="EnsemblPlants" id="AET2Gv20823000.7">
    <property type="protein sequence ID" value="AET2Gv20823000.7"/>
    <property type="gene ID" value="AET2Gv20823000"/>
</dbReference>
<dbReference type="Gramene" id="AET2Gv20823000.7">
    <property type="protein sequence ID" value="AET2Gv20823000.7"/>
    <property type="gene ID" value="AET2Gv20823000"/>
</dbReference>
<reference evidence="2" key="2">
    <citation type="journal article" date="2017" name="Nat. Plants">
        <title>The Aegilops tauschii genome reveals multiple impacts of transposons.</title>
        <authorList>
            <person name="Zhao G."/>
            <person name="Zou C."/>
            <person name="Li K."/>
            <person name="Wang K."/>
            <person name="Li T."/>
            <person name="Gao L."/>
            <person name="Zhang X."/>
            <person name="Wang H."/>
            <person name="Yang Z."/>
            <person name="Liu X."/>
            <person name="Jiang W."/>
            <person name="Mao L."/>
            <person name="Kong X."/>
            <person name="Jiao Y."/>
            <person name="Jia J."/>
        </authorList>
    </citation>
    <scope>NUCLEOTIDE SEQUENCE [LARGE SCALE GENOMIC DNA]</scope>
    <source>
        <strain evidence="2">cv. AL8/78</strain>
    </source>
</reference>
<sequence length="64" mass="7076">PLQTTRVIVPCASHELFFNHVSESNPHFSLSKWCLQEESNSSDIVSAQDSATAKLRYRGSAVTP</sequence>
<keyword evidence="2" id="KW-1185">Reference proteome</keyword>
<reference evidence="2" key="1">
    <citation type="journal article" date="2014" name="Science">
        <title>Ancient hybridizations among the ancestral genomes of bread wheat.</title>
        <authorList>
            <consortium name="International Wheat Genome Sequencing Consortium,"/>
            <person name="Marcussen T."/>
            <person name="Sandve S.R."/>
            <person name="Heier L."/>
            <person name="Spannagl M."/>
            <person name="Pfeifer M."/>
            <person name="Jakobsen K.S."/>
            <person name="Wulff B.B."/>
            <person name="Steuernagel B."/>
            <person name="Mayer K.F."/>
            <person name="Olsen O.A."/>
        </authorList>
    </citation>
    <scope>NUCLEOTIDE SEQUENCE [LARGE SCALE GENOMIC DNA]</scope>
    <source>
        <strain evidence="2">cv. AL8/78</strain>
    </source>
</reference>
<dbReference type="Proteomes" id="UP000015105">
    <property type="component" value="Chromosome 2D"/>
</dbReference>
<evidence type="ECO:0000313" key="2">
    <source>
        <dbReference type="Proteomes" id="UP000015105"/>
    </source>
</evidence>
<reference evidence="1" key="3">
    <citation type="journal article" date="2017" name="Nature">
        <title>Genome sequence of the progenitor of the wheat D genome Aegilops tauschii.</title>
        <authorList>
            <person name="Luo M.C."/>
            <person name="Gu Y.Q."/>
            <person name="Puiu D."/>
            <person name="Wang H."/>
            <person name="Twardziok S.O."/>
            <person name="Deal K.R."/>
            <person name="Huo N."/>
            <person name="Zhu T."/>
            <person name="Wang L."/>
            <person name="Wang Y."/>
            <person name="McGuire P.E."/>
            <person name="Liu S."/>
            <person name="Long H."/>
            <person name="Ramasamy R.K."/>
            <person name="Rodriguez J.C."/>
            <person name="Van S.L."/>
            <person name="Yuan L."/>
            <person name="Wang Z."/>
            <person name="Xia Z."/>
            <person name="Xiao L."/>
            <person name="Anderson O.D."/>
            <person name="Ouyang S."/>
            <person name="Liang Y."/>
            <person name="Zimin A.V."/>
            <person name="Pertea G."/>
            <person name="Qi P."/>
            <person name="Bennetzen J.L."/>
            <person name="Dai X."/>
            <person name="Dawson M.W."/>
            <person name="Muller H.G."/>
            <person name="Kugler K."/>
            <person name="Rivarola-Duarte L."/>
            <person name="Spannagl M."/>
            <person name="Mayer K.F.X."/>
            <person name="Lu F.H."/>
            <person name="Bevan M.W."/>
            <person name="Leroy P."/>
            <person name="Li P."/>
            <person name="You F.M."/>
            <person name="Sun Q."/>
            <person name="Liu Z."/>
            <person name="Lyons E."/>
            <person name="Wicker T."/>
            <person name="Salzberg S.L."/>
            <person name="Devos K.M."/>
            <person name="Dvorak J."/>
        </authorList>
    </citation>
    <scope>NUCLEOTIDE SEQUENCE [LARGE SCALE GENOMIC DNA]</scope>
    <source>
        <strain evidence="1">cv. AL8/78</strain>
    </source>
</reference>